<evidence type="ECO:0000259" key="5">
    <source>
        <dbReference type="PROSITE" id="PS50195"/>
    </source>
</evidence>
<dbReference type="PROSITE" id="PS51207">
    <property type="entry name" value="PXA"/>
    <property type="match status" value="1"/>
</dbReference>
<dbReference type="InterPro" id="IPR003114">
    <property type="entry name" value="Phox_assoc"/>
</dbReference>
<proteinExistence type="inferred from homology"/>
<feature type="region of interest" description="Disordered" evidence="3">
    <location>
        <begin position="1"/>
        <end position="55"/>
    </location>
</feature>
<evidence type="ECO:0000256" key="4">
    <source>
        <dbReference type="SAM" id="Phobius"/>
    </source>
</evidence>
<evidence type="ECO:0000256" key="1">
    <source>
        <dbReference type="ARBA" id="ARBA00010883"/>
    </source>
</evidence>
<dbReference type="OrthoDB" id="120967at2759"/>
<evidence type="ECO:0000259" key="6">
    <source>
        <dbReference type="PROSITE" id="PS51207"/>
    </source>
</evidence>
<feature type="compositionally biased region" description="Acidic residues" evidence="3">
    <location>
        <begin position="1732"/>
        <end position="1744"/>
    </location>
</feature>
<reference evidence="7 8" key="1">
    <citation type="submission" date="2015-08" db="EMBL/GenBank/DDBJ databases">
        <title>Next Generation Sequencing and Analysis of the Genome of Puccinia sorghi L Schw, the Causal Agent of Maize Common Rust.</title>
        <authorList>
            <person name="Rochi L."/>
            <person name="Burguener G."/>
            <person name="Darino M."/>
            <person name="Turjanski A."/>
            <person name="Kreff E."/>
            <person name="Dieguez M.J."/>
            <person name="Sacco F."/>
        </authorList>
    </citation>
    <scope>NUCLEOTIDE SEQUENCE [LARGE SCALE GENOMIC DNA]</scope>
    <source>
        <strain evidence="7 8">RO10H11247</strain>
    </source>
</reference>
<feature type="region of interest" description="Disordered" evidence="3">
    <location>
        <begin position="1611"/>
        <end position="1638"/>
    </location>
</feature>
<dbReference type="InterPro" id="IPR036871">
    <property type="entry name" value="PX_dom_sf"/>
</dbReference>
<dbReference type="PANTHER" id="PTHR22775">
    <property type="entry name" value="SORTING NEXIN"/>
    <property type="match status" value="1"/>
</dbReference>
<dbReference type="InterPro" id="IPR044926">
    <property type="entry name" value="RGS_subdomain_2"/>
</dbReference>
<evidence type="ECO:0000313" key="8">
    <source>
        <dbReference type="Proteomes" id="UP000037035"/>
    </source>
</evidence>
<dbReference type="InterPro" id="IPR016137">
    <property type="entry name" value="RGS"/>
</dbReference>
<feature type="compositionally biased region" description="Basic and acidic residues" evidence="3">
    <location>
        <begin position="1206"/>
        <end position="1219"/>
    </location>
</feature>
<feature type="compositionally biased region" description="Basic and acidic residues" evidence="3">
    <location>
        <begin position="1170"/>
        <end position="1180"/>
    </location>
</feature>
<feature type="compositionally biased region" description="Basic residues" evidence="3">
    <location>
        <begin position="16"/>
        <end position="29"/>
    </location>
</feature>
<name>A0A0L6VN25_9BASI</name>
<dbReference type="Gene3D" id="1.10.167.10">
    <property type="entry name" value="Regulator of G-protein Signalling 4, domain 2"/>
    <property type="match status" value="1"/>
</dbReference>
<feature type="compositionally biased region" description="Polar residues" evidence="3">
    <location>
        <begin position="921"/>
        <end position="933"/>
    </location>
</feature>
<feature type="compositionally biased region" description="Low complexity" evidence="3">
    <location>
        <begin position="46"/>
        <end position="55"/>
    </location>
</feature>
<evidence type="ECO:0000256" key="3">
    <source>
        <dbReference type="SAM" id="MobiDB-lite"/>
    </source>
</evidence>
<keyword evidence="2" id="KW-0175">Coiled coil</keyword>
<evidence type="ECO:0000256" key="2">
    <source>
        <dbReference type="SAM" id="Coils"/>
    </source>
</evidence>
<feature type="region of interest" description="Disordered" evidence="3">
    <location>
        <begin position="683"/>
        <end position="702"/>
    </location>
</feature>
<dbReference type="STRING" id="27349.A0A0L6VN25"/>
<dbReference type="SMART" id="SM00313">
    <property type="entry name" value="PXA"/>
    <property type="match status" value="1"/>
</dbReference>
<feature type="region of interest" description="Disordered" evidence="3">
    <location>
        <begin position="439"/>
        <end position="477"/>
    </location>
</feature>
<feature type="compositionally biased region" description="Polar residues" evidence="3">
    <location>
        <begin position="31"/>
        <end position="45"/>
    </location>
</feature>
<feature type="compositionally biased region" description="Polar residues" evidence="3">
    <location>
        <begin position="1221"/>
        <end position="1237"/>
    </location>
</feature>
<keyword evidence="4" id="KW-0812">Transmembrane</keyword>
<feature type="region of interest" description="Disordered" evidence="3">
    <location>
        <begin position="1201"/>
        <end position="1248"/>
    </location>
</feature>
<feature type="coiled-coil region" evidence="2">
    <location>
        <begin position="1294"/>
        <end position="1321"/>
    </location>
</feature>
<feature type="region of interest" description="Disordered" evidence="3">
    <location>
        <begin position="1684"/>
        <end position="1747"/>
    </location>
</feature>
<dbReference type="SUPFAM" id="SSF48097">
    <property type="entry name" value="Regulator of G-protein signaling, RGS"/>
    <property type="match status" value="1"/>
</dbReference>
<sequence>MVQLKRPDPTDQPQTRRTRRKIKNIKAKPRSISTNLQADHNTTTNPEPQQQYSPTTPTTNWAIALFFLLLATIFGYRKLLLNFLLLPLYSIALILLFIAFNLGLAYWIHSQDLQESSPASNNSIDRKIRSLHDRLNFSTPAAYSAALIKKSWENQTEWHHERFRLEGKQIIHDPMSLFSITIKLIWYDEISPPSHADLASSQPQSSTPVDSFSSPAFPLAVEKTIRRSLRVVFDRCAKVDLPNLIIHKILPILTTHVEAFRQAEYDLRGGGLSVNDHSRRSRNESRRLYCAFFSSGNDEIDLLLSRLHADALRRKSQEADLTSPANPGEDRFKPSSRLHPAVDVPTPNSQSSEQAYLRKLLESLLPLILPPSESKSAAVKTLVVELLACCVITPVIEMLSDSDFWNNLIEERAGNVIREQRMVEQLRQVLDRQISHITPSSSKMHLGGSSSSAGPQAKPCTTSTIQTNQSIQPTSTMKHNGLSEYEFTSTGSISIRSTAKDFERFFRSIQRCNTLFDVRRLKNDVETQIRKAEAELVGGFEPELLGKTHQSESAVNLNLPPSSSQSELTRFLERLSAARDILDHRLAELGGLSGPVTISWPSDSAGCTQPHSSNSLRTLEALHKLQPSQSPSQILQEILRDRESPALSYFTEFMDRRQRVQLIQFWLAVEGLKNPLEEDLVSSSDSKSVKLPGRSVPVKSYPSSTHEATAVANQLPERDLDAMKADIQAIVEINFSTVAATDILGLKEAEVLPLLSFLSPELAERYQSTISAQAVIQSELGKNKIYFVTEARAALLSMQRKVFDLMLAQDFPAFAAAGDLYLRATASLSRTKLFNGSSSVSPAGLVTSESFPNLIDRKSSHSKARLGSSLSHKYAPVTRPQHFSDSDSSRSKLLAGLMGSQFNESVGKQERPSPLIRAKSFNGSLPSVESQPGPQYHFDSPDSTTSPGVAPSTRKGSTGMHKSNPSTSSIIHSVLRSNSTDASKHNRQIARAPAPPQVTFQEAFDERLPGERLTGATQYDQHILSLSNYTFPAHAPTSQSSGNSQSIHAIPPTKFQMSPSLDFLISPCKGDRAPLFGDDLNFSIQNAPSAQPTRLVTCINGQSKQSTSVDLASTEHGAPSALPSTSRGSGGHLGKYERVMSTDANLALQEALSSIISTSDQSPSLASVDLAHHQPHDSRSHLKGKLRSSCSSLLGDESGSTLDWSLDMRDGGEKVERQKPISRSTPSSPVSKPSQRKSLFDDEDDQELDEEDDILLFESDNQASSKRRKYAALHREINASSTPVQSGSTVVSTIAEADERIMKLENELTLLSSLMRRAELTGNKLEIRLVRKSIESVGKELSEVIYRKTRLIEQKELALGGFRAKLVPGRVKLSITGTTIGGNNSPSSSKQYHQAAFASLSPEKKRTAVKSNNHSAVPSNSHNSSQQEYVLYKIEVYKLAEDGSFGSGWIVHRRYSEFNRLNQALKELYPISRQLEFPAKLFGLGLPVPAGLGFVSVNVLPGVSHHSNATAAPTKANRNQTLIEQRRLGLERYLKALIQIPVLCESPELAKFLSRSNNNHDRLGHFMSKTEGGGGGIGIDSITSLKKQIEFFSNTTGFVRSIYKSIVNGSSATVDSTSDPSGGSHRVFPPSSEHQQQHDHFILPLSTSSSAAPFPLPLSPSFSFSSQFLLDCFLKGFNKNSPYNPHINPQHTSDHNKESPGQARYTNGDSIEIKDLGKKTKKGAVRVGRQEGDEDDQEEEGGYESDDRLLDLTSNFRPIEGELLTPFTQPITNFLIEIFELNDQHQWLRKQGIVIILQQILGGTIERKFRESVAEVFDDEHLSQLIGSLESALWFPDDLADSTQAGQLRPRPPGRSIEEKLMTCDGAYRKLSAIVPGPSSLFPCSALSQRSKLYPAFVLKKCLSVVDYAASILGRSNARVATRRCFSMFQNRRLNKHLIYTILDQVIQTLFPEMVGSL</sequence>
<dbReference type="SMART" id="SM00312">
    <property type="entry name" value="PX"/>
    <property type="match status" value="1"/>
</dbReference>
<dbReference type="GO" id="GO:0035091">
    <property type="term" value="F:phosphatidylinositol binding"/>
    <property type="evidence" value="ECO:0007669"/>
    <property type="project" value="InterPro"/>
</dbReference>
<feature type="compositionally biased region" description="Polar residues" evidence="3">
    <location>
        <begin position="954"/>
        <end position="981"/>
    </location>
</feature>
<dbReference type="PANTHER" id="PTHR22775:SF3">
    <property type="entry name" value="SORTING NEXIN-13"/>
    <property type="match status" value="1"/>
</dbReference>
<keyword evidence="8" id="KW-1185">Reference proteome</keyword>
<dbReference type="InterPro" id="IPR001683">
    <property type="entry name" value="PX_dom"/>
</dbReference>
<dbReference type="InterPro" id="IPR013937">
    <property type="entry name" value="Sorting_nexin_C"/>
</dbReference>
<dbReference type="Gene3D" id="3.30.1520.10">
    <property type="entry name" value="Phox-like domain"/>
    <property type="match status" value="1"/>
</dbReference>
<feature type="domain" description="PX" evidence="5">
    <location>
        <begin position="1410"/>
        <end position="1560"/>
    </location>
</feature>
<dbReference type="Pfam" id="PF00787">
    <property type="entry name" value="PX"/>
    <property type="match status" value="1"/>
</dbReference>
<feature type="transmembrane region" description="Helical" evidence="4">
    <location>
        <begin position="58"/>
        <end position="76"/>
    </location>
</feature>
<comment type="caution">
    <text evidence="7">The sequence shown here is derived from an EMBL/GenBank/DDBJ whole genome shotgun (WGS) entry which is preliminary data.</text>
</comment>
<dbReference type="EMBL" id="LAVV01003399">
    <property type="protein sequence ID" value="KNZ62163.1"/>
    <property type="molecule type" value="Genomic_DNA"/>
</dbReference>
<comment type="similarity">
    <text evidence="1">Belongs to the sorting nexin family.</text>
</comment>
<feature type="transmembrane region" description="Helical" evidence="4">
    <location>
        <begin position="83"/>
        <end position="108"/>
    </location>
</feature>
<feature type="compositionally biased region" description="Low complexity" evidence="3">
    <location>
        <begin position="461"/>
        <end position="476"/>
    </location>
</feature>
<feature type="region of interest" description="Disordered" evidence="3">
    <location>
        <begin position="316"/>
        <end position="350"/>
    </location>
</feature>
<dbReference type="SMART" id="SM00315">
    <property type="entry name" value="RGS"/>
    <property type="match status" value="1"/>
</dbReference>
<feature type="compositionally biased region" description="Low complexity" evidence="3">
    <location>
        <begin position="440"/>
        <end position="452"/>
    </location>
</feature>
<gene>
    <name evidence="7" type="ORF">VP01_1305g2</name>
</gene>
<keyword evidence="4" id="KW-1133">Transmembrane helix</keyword>
<protein>
    <recommendedName>
        <fullName evidence="9">Intermediate filament protein</fullName>
    </recommendedName>
</protein>
<keyword evidence="4" id="KW-0472">Membrane</keyword>
<feature type="compositionally biased region" description="Polar residues" evidence="3">
    <location>
        <begin position="1611"/>
        <end position="1621"/>
    </location>
</feature>
<organism evidence="7 8">
    <name type="scientific">Puccinia sorghi</name>
    <dbReference type="NCBI Taxonomy" id="27349"/>
    <lineage>
        <taxon>Eukaryota</taxon>
        <taxon>Fungi</taxon>
        <taxon>Dikarya</taxon>
        <taxon>Basidiomycota</taxon>
        <taxon>Pucciniomycotina</taxon>
        <taxon>Pucciniomycetes</taxon>
        <taxon>Pucciniales</taxon>
        <taxon>Pucciniaceae</taxon>
        <taxon>Puccinia</taxon>
    </lineage>
</organism>
<feature type="domain" description="PXA" evidence="6">
    <location>
        <begin position="202"/>
        <end position="417"/>
    </location>
</feature>
<feature type="region of interest" description="Disordered" evidence="3">
    <location>
        <begin position="1107"/>
        <end position="1135"/>
    </location>
</feature>
<dbReference type="SUPFAM" id="SSF64268">
    <property type="entry name" value="PX domain"/>
    <property type="match status" value="1"/>
</dbReference>
<evidence type="ECO:0008006" key="9">
    <source>
        <dbReference type="Google" id="ProtNLM"/>
    </source>
</evidence>
<dbReference type="InterPro" id="IPR036305">
    <property type="entry name" value="RGS_sf"/>
</dbReference>
<dbReference type="Pfam" id="PF08628">
    <property type="entry name" value="Nexin_C"/>
    <property type="match status" value="1"/>
</dbReference>
<dbReference type="Proteomes" id="UP000037035">
    <property type="component" value="Unassembled WGS sequence"/>
</dbReference>
<feature type="region of interest" description="Disordered" evidence="3">
    <location>
        <begin position="917"/>
        <end position="998"/>
    </location>
</feature>
<dbReference type="PROSITE" id="PS50195">
    <property type="entry name" value="PX"/>
    <property type="match status" value="1"/>
</dbReference>
<dbReference type="Pfam" id="PF02194">
    <property type="entry name" value="PXA"/>
    <property type="match status" value="1"/>
</dbReference>
<accession>A0A0L6VN25</accession>
<evidence type="ECO:0000313" key="7">
    <source>
        <dbReference type="EMBL" id="KNZ62163.1"/>
    </source>
</evidence>
<dbReference type="VEuPathDB" id="FungiDB:VP01_1305g2"/>
<feature type="region of interest" description="Disordered" evidence="3">
    <location>
        <begin position="1166"/>
        <end position="1185"/>
    </location>
</feature>